<organism evidence="2">
    <name type="scientific">marine sediment metagenome</name>
    <dbReference type="NCBI Taxonomy" id="412755"/>
    <lineage>
        <taxon>unclassified sequences</taxon>
        <taxon>metagenomes</taxon>
        <taxon>ecological metagenomes</taxon>
    </lineage>
</organism>
<dbReference type="AlphaFoldDB" id="A0A0F9SWC9"/>
<reference evidence="2" key="1">
    <citation type="journal article" date="2015" name="Nature">
        <title>Complex archaea that bridge the gap between prokaryotes and eukaryotes.</title>
        <authorList>
            <person name="Spang A."/>
            <person name="Saw J.H."/>
            <person name="Jorgensen S.L."/>
            <person name="Zaremba-Niedzwiedzka K."/>
            <person name="Martijn J."/>
            <person name="Lind A.E."/>
            <person name="van Eijk R."/>
            <person name="Schleper C."/>
            <person name="Guy L."/>
            <person name="Ettema T.J."/>
        </authorList>
    </citation>
    <scope>NUCLEOTIDE SEQUENCE</scope>
</reference>
<proteinExistence type="predicted"/>
<dbReference type="EMBL" id="LAZR01000387">
    <property type="protein sequence ID" value="KKN71209.1"/>
    <property type="molecule type" value="Genomic_DNA"/>
</dbReference>
<comment type="caution">
    <text evidence="2">The sequence shown here is derived from an EMBL/GenBank/DDBJ whole genome shotgun (WGS) entry which is preliminary data.</text>
</comment>
<gene>
    <name evidence="2" type="ORF">LCGC14_0422520</name>
</gene>
<name>A0A0F9SWC9_9ZZZZ</name>
<accession>A0A0F9SWC9</accession>
<protein>
    <recommendedName>
        <fullName evidence="3">Bacteriophage head to tail connecting protein</fullName>
    </recommendedName>
</protein>
<sequence>MHINIDPKRLQQAAKDGFDRVRIYRKARAMFIKEFTGQYFRNTHGLTGDTPINLLFTTIRAYIPNLVMKTGINKVTTEIMDHKFTAELLGYGLDALHKDIKLKDKLRAWIVDAIFGIGIMETSLGISDNLIGIGDVDMDPGEIYSQVIDLDDFTFDPACTDLKRAFFLGHIVRCPRAELHAIEDLDTELINRLPKALLEGKKRDEKQVENISQNTTKQLDMQDIEDYVEIVKLWIPSANAIVYIPDPRRLTFDKFIGVKEFYGPSTGPYNFLALTPPVPNNPLPVAPVGIWYDLHNMTNRVFKKLMDQVDNQKDIIFYRPELGDVMQDVIDAGNLDTIACSDPEGIKMQSFAGQNQMNVEMADRLQGWYNYIAGNPEQIAGVQQRSKTATQAQIMQANSSITLNDMRDIIYDRTAEISQIHCWYLWTDPMIKVPKSKRESGDKEVQLWLTPEQMQGDFLEFTFKIQQRSMSRLDPQTRSNRIVQFAVNIIPGSVMAAMQMGQMGMQFNLQKYLTNLAEELDVGDFMMDVFYDPEHEQKMATIAQMGPQDPGKAGGGLTPGGVMQQGGSPIKQSAPTQKQEFNQNVQAGANEAQQARTSGGY</sequence>
<evidence type="ECO:0000313" key="2">
    <source>
        <dbReference type="EMBL" id="KKN71209.1"/>
    </source>
</evidence>
<feature type="region of interest" description="Disordered" evidence="1">
    <location>
        <begin position="546"/>
        <end position="601"/>
    </location>
</feature>
<evidence type="ECO:0000256" key="1">
    <source>
        <dbReference type="SAM" id="MobiDB-lite"/>
    </source>
</evidence>
<evidence type="ECO:0008006" key="3">
    <source>
        <dbReference type="Google" id="ProtNLM"/>
    </source>
</evidence>
<feature type="compositionally biased region" description="Polar residues" evidence="1">
    <location>
        <begin position="565"/>
        <end position="601"/>
    </location>
</feature>